<dbReference type="RefSeq" id="WP_014812944.1">
    <property type="nucleotide sequence ID" value="NC_018025.1"/>
</dbReference>
<dbReference type="Gene3D" id="3.90.1100.10">
    <property type="match status" value="2"/>
</dbReference>
<evidence type="ECO:0000259" key="12">
    <source>
        <dbReference type="Pfam" id="PF04563"/>
    </source>
</evidence>
<dbReference type="Pfam" id="PF04560">
    <property type="entry name" value="RNA_pol_Rpb2_7"/>
    <property type="match status" value="1"/>
</dbReference>
<dbReference type="Pfam" id="PF04565">
    <property type="entry name" value="RNA_pol_Rpb2_3"/>
    <property type="match status" value="1"/>
</dbReference>
<feature type="domain" description="RNA polymerase beta subunit protrusion" evidence="12">
    <location>
        <begin position="26"/>
        <end position="537"/>
    </location>
</feature>
<dbReference type="EC" id="2.7.7.6" evidence="6 8"/>
<organism evidence="15 16">
    <name type="scientific">Desulfomonile tiedjei (strain ATCC 49306 / DSM 6799 / DCB-1)</name>
    <dbReference type="NCBI Taxonomy" id="706587"/>
    <lineage>
        <taxon>Bacteria</taxon>
        <taxon>Pseudomonadati</taxon>
        <taxon>Thermodesulfobacteriota</taxon>
        <taxon>Desulfomonilia</taxon>
        <taxon>Desulfomonilales</taxon>
        <taxon>Desulfomonilaceae</taxon>
        <taxon>Desulfomonile</taxon>
    </lineage>
</organism>
<keyword evidence="1 6" id="KW-0240">DNA-directed RNA polymerase</keyword>
<dbReference type="STRING" id="706587.Desti_5254"/>
<dbReference type="GO" id="GO:0003677">
    <property type="term" value="F:DNA binding"/>
    <property type="evidence" value="ECO:0007669"/>
    <property type="project" value="UniProtKB-UniRule"/>
</dbReference>
<dbReference type="Pfam" id="PF10385">
    <property type="entry name" value="RNA_pol_Rpb2_45"/>
    <property type="match status" value="1"/>
</dbReference>
<feature type="domain" description="RNA polymerase Rpb2" evidence="11">
    <location>
        <begin position="370"/>
        <end position="492"/>
    </location>
</feature>
<keyword evidence="16" id="KW-1185">Reference proteome</keyword>
<feature type="domain" description="DNA-directed RNA polymerase beta subunit external 1" evidence="14">
    <location>
        <begin position="629"/>
        <end position="695"/>
    </location>
</feature>
<dbReference type="Pfam" id="PF00562">
    <property type="entry name" value="RNA_pol_Rpb2_6"/>
    <property type="match status" value="1"/>
</dbReference>
<dbReference type="KEGG" id="dti:Desti_5254"/>
<dbReference type="Pfam" id="PF04561">
    <property type="entry name" value="RNA_pol_Rpb2_2"/>
    <property type="match status" value="2"/>
</dbReference>
<comment type="function">
    <text evidence="6 8">DNA-dependent RNA polymerase catalyzes the transcription of DNA into RNA using the four ribonucleoside triphosphates as substrates.</text>
</comment>
<evidence type="ECO:0000256" key="6">
    <source>
        <dbReference type="HAMAP-Rule" id="MF_01321"/>
    </source>
</evidence>
<dbReference type="InterPro" id="IPR014724">
    <property type="entry name" value="RNA_pol_RPB2_OB-fold"/>
</dbReference>
<gene>
    <name evidence="6" type="primary">rpoB</name>
    <name evidence="15" type="ordered locus">Desti_5254</name>
</gene>
<dbReference type="Gene3D" id="2.40.50.150">
    <property type="match status" value="1"/>
</dbReference>
<dbReference type="InterPro" id="IPR007641">
    <property type="entry name" value="RNA_pol_Rpb2_7"/>
</dbReference>
<dbReference type="PATRIC" id="fig|706587.4.peg.5925"/>
<evidence type="ECO:0000256" key="5">
    <source>
        <dbReference type="ARBA" id="ARBA00048552"/>
    </source>
</evidence>
<dbReference type="HAMAP" id="MF_01321">
    <property type="entry name" value="RNApol_bact_RpoB"/>
    <property type="match status" value="1"/>
</dbReference>
<keyword evidence="3 6" id="KW-0548">Nucleotidyltransferase</keyword>
<dbReference type="GO" id="GO:0000428">
    <property type="term" value="C:DNA-directed RNA polymerase complex"/>
    <property type="evidence" value="ECO:0007669"/>
    <property type="project" value="UniProtKB-KW"/>
</dbReference>
<evidence type="ECO:0000259" key="9">
    <source>
        <dbReference type="Pfam" id="PF00562"/>
    </source>
</evidence>
<dbReference type="InterPro" id="IPR007121">
    <property type="entry name" value="RNA_pol_bsu_CS"/>
</dbReference>
<dbReference type="InterPro" id="IPR037034">
    <property type="entry name" value="RNA_pol_Rpb2_2_sf"/>
</dbReference>
<dbReference type="NCBIfam" id="TIGR02013">
    <property type="entry name" value="rpoB"/>
    <property type="match status" value="1"/>
</dbReference>
<feature type="domain" description="RNA polymerase Rpb2" evidence="13">
    <location>
        <begin position="551"/>
        <end position="619"/>
    </location>
</feature>
<dbReference type="Gene3D" id="3.90.1110.10">
    <property type="entry name" value="RNA polymerase Rpb2, domain 2"/>
    <property type="match status" value="2"/>
</dbReference>
<evidence type="ECO:0000256" key="3">
    <source>
        <dbReference type="ARBA" id="ARBA00022695"/>
    </source>
</evidence>
<keyword evidence="4 6" id="KW-0804">Transcription</keyword>
<evidence type="ECO:0000259" key="13">
    <source>
        <dbReference type="Pfam" id="PF04565"/>
    </source>
</evidence>
<evidence type="ECO:0000256" key="7">
    <source>
        <dbReference type="RuleBase" id="RU000434"/>
    </source>
</evidence>
<evidence type="ECO:0000256" key="4">
    <source>
        <dbReference type="ARBA" id="ARBA00023163"/>
    </source>
</evidence>
<reference evidence="16" key="1">
    <citation type="submission" date="2012-06" db="EMBL/GenBank/DDBJ databases">
        <title>Complete sequence of chromosome of Desulfomonile tiedjei DSM 6799.</title>
        <authorList>
            <person name="Lucas S."/>
            <person name="Copeland A."/>
            <person name="Lapidus A."/>
            <person name="Glavina del Rio T."/>
            <person name="Dalin E."/>
            <person name="Tice H."/>
            <person name="Bruce D."/>
            <person name="Goodwin L."/>
            <person name="Pitluck S."/>
            <person name="Peters L."/>
            <person name="Ovchinnikova G."/>
            <person name="Zeytun A."/>
            <person name="Lu M."/>
            <person name="Kyrpides N."/>
            <person name="Mavromatis K."/>
            <person name="Ivanova N."/>
            <person name="Brettin T."/>
            <person name="Detter J.C."/>
            <person name="Han C."/>
            <person name="Larimer F."/>
            <person name="Land M."/>
            <person name="Hauser L."/>
            <person name="Markowitz V."/>
            <person name="Cheng J.-F."/>
            <person name="Hugenholtz P."/>
            <person name="Woyke T."/>
            <person name="Wu D."/>
            <person name="Spring S."/>
            <person name="Schroeder M."/>
            <person name="Brambilla E."/>
            <person name="Klenk H.-P."/>
            <person name="Eisen J.A."/>
        </authorList>
    </citation>
    <scope>NUCLEOTIDE SEQUENCE [LARGE SCALE GENOMIC DNA]</scope>
    <source>
        <strain evidence="16">ATCC 49306 / DSM 6799 / DCB-1</strain>
    </source>
</reference>
<evidence type="ECO:0000256" key="1">
    <source>
        <dbReference type="ARBA" id="ARBA00022478"/>
    </source>
</evidence>
<dbReference type="GO" id="GO:0032549">
    <property type="term" value="F:ribonucleoside binding"/>
    <property type="evidence" value="ECO:0007669"/>
    <property type="project" value="InterPro"/>
</dbReference>
<dbReference type="InterPro" id="IPR019462">
    <property type="entry name" value="DNA-dir_RNA_pol_bsu_external_1"/>
</dbReference>
<dbReference type="PROSITE" id="PS01166">
    <property type="entry name" value="RNA_POL_BETA"/>
    <property type="match status" value="1"/>
</dbReference>
<feature type="domain" description="RNA polymerase Rpb2" evidence="11">
    <location>
        <begin position="157"/>
        <end position="228"/>
    </location>
</feature>
<dbReference type="SUPFAM" id="SSF64484">
    <property type="entry name" value="beta and beta-prime subunits of DNA dependent RNA-polymerase"/>
    <property type="match status" value="1"/>
</dbReference>
<dbReference type="InterPro" id="IPR037033">
    <property type="entry name" value="DNA-dir_RNAP_su2_hyb_sf"/>
</dbReference>
<dbReference type="FunFam" id="2.40.50.100:FF:000006">
    <property type="entry name" value="DNA-directed RNA polymerase subunit beta"/>
    <property type="match status" value="1"/>
</dbReference>
<protein>
    <recommendedName>
        <fullName evidence="6 8">DNA-directed RNA polymerase subunit beta</fullName>
        <shortName evidence="6">RNAP subunit beta</shortName>
        <ecNumber evidence="6 8">2.7.7.6</ecNumber>
    </recommendedName>
    <alternativeName>
        <fullName evidence="6">RNA polymerase subunit beta</fullName>
    </alternativeName>
    <alternativeName>
        <fullName evidence="6">Transcriptase subunit beta</fullName>
    </alternativeName>
</protein>
<dbReference type="InterPro" id="IPR007644">
    <property type="entry name" value="RNA_pol_bsu_protrusion"/>
</dbReference>
<dbReference type="Proteomes" id="UP000006055">
    <property type="component" value="Chromosome"/>
</dbReference>
<evidence type="ECO:0000313" key="16">
    <source>
        <dbReference type="Proteomes" id="UP000006055"/>
    </source>
</evidence>
<dbReference type="InterPro" id="IPR007642">
    <property type="entry name" value="RNA_pol_Rpb2_2"/>
</dbReference>
<evidence type="ECO:0000313" key="15">
    <source>
        <dbReference type="EMBL" id="AFM27844.1"/>
    </source>
</evidence>
<evidence type="ECO:0000259" key="14">
    <source>
        <dbReference type="Pfam" id="PF10385"/>
    </source>
</evidence>
<dbReference type="Gene3D" id="2.40.270.10">
    <property type="entry name" value="DNA-directed RNA polymerase, subunit 2, domain 6"/>
    <property type="match status" value="2"/>
</dbReference>
<dbReference type="NCBIfam" id="NF001616">
    <property type="entry name" value="PRK00405.1"/>
    <property type="match status" value="1"/>
</dbReference>
<proteinExistence type="inferred from homology"/>
<dbReference type="GO" id="GO:0006351">
    <property type="term" value="P:DNA-templated transcription"/>
    <property type="evidence" value="ECO:0007669"/>
    <property type="project" value="UniProtKB-UniRule"/>
</dbReference>
<dbReference type="Gene3D" id="3.90.1800.10">
    <property type="entry name" value="RNA polymerase alpha subunit dimerisation domain"/>
    <property type="match status" value="1"/>
</dbReference>
<evidence type="ECO:0000256" key="8">
    <source>
        <dbReference type="RuleBase" id="RU363031"/>
    </source>
</evidence>
<sequence length="1411" mass="158037">MSPFSVHSQRLRKNFARIPQIAGIPNLIEIQKQSYDRFLQADVPPEAREDIGLQGVFRSVFPIKDFSDTASLEFIKYTLGEEKYNVEECLQKGVTYAVPLKITVQLIVWDVDPDTNSRTIRDVKEQEVYFGEIPIMTENGTFIINGTERVIVSQLHRSPGIFFDHDKGKTHASGKLLYSSRIIPLRGSWIDFEFDPKDRLYVRIDRRRKLPVTVFLKALGYSSEEILNYFYNKQTILITPDGLRRKVDLKLLVGTSAPSDIYVEGSEDVLVRKNKKITRAALKRLAQRPIAPLTMKVEDLAGKVLAHDIIDEATGEVVAPCNKEIALDEAEQFVQDLTARGITSFDALFIEERIVSSSLRDTLLEDKIDDRPNRVIEDYRKQRPDEETSNETLNAQIEIYRRLRPSNPATVEISNTFFNNLFFRTEYYDLSRVGRLKLNRKLNISSDDAPLGLRTLRNDDIMLAVKYLLELKEGRPGREIDDIDHMGNRRVRSVGELLENQYRIGLVRMERAIKERMSLQDVETLMPHDLINAKPVTAVVKEFFGSSQLSQFMDQTNPLSGITHKRRLSALGPGGLTRERAGFEVRDVHPTHYGRICPIETPEGPNIGLIVSLSTYARVNEFGFIETPYRPVTQRQVGKDIMFLTALDEEGHVIVQANAQLDNQNRLASDLVSVRHKEGEFALVAAEEPDLMDVSPNQLVSVAASLIPFLENDDANRALMGSNMQRQAVPLLTTQAPLVGTGMEEVVATDSGVTVVAKRDGIVDSVDATRIVVKATDFNEGDLDPGVDIYNLIKYQRSNQNTCINQKPIVKKGDRVAKGQVISDGPATDKGELALGRNVLVAFMAWGGYNYEDSILVSEKIVKEDIFTSIHIEEFEVMARDTKLGKEEITRDIPNVGEEALRNLDDSGVIRIGAEVKPGDILVGKITPKGENQLSPEEKLLRAIFGEKAGDVRDSSLRVPPGVEGTIIGARIFSRKGTDKDSRTISIENEEIAKLTKDRDDEMRIVEEGARERIRSMLLGKVVSAPLVDGGSGRVFIKKGEPVTNEVMNVVPLELLRDVSLKGDTATEDEVVRILERLSDQKHFWKMHYDERISRLKKGDELPPGVIKLVKVYIAIKRKLSVGDKMAGRHGNKGVLSRILPEEDMPYFEDGTPVEIVLNPLGVPSRMNVGQILETHLGWAARGLGESLNKMLEENFSPEKLREQLFRIFECYEPERKRKVKAIIDEMDDDQVKRFVASLSSGVPIATPVFDGARETEIKSLLTSADLSGTGQTKLYDGRTGDPFDTRVTVGIIYMMKLHHLVDDKIHARAIGPYSLVTQQPLGGKAQFGGQRLGEMEVWAMESYGAAYSLQEFLTVKSDDVTGRTRMYESIVKGTNVLEPGLPESFNVLVKEIKSLGLDIELLESDTAVAG</sequence>
<evidence type="ECO:0000256" key="2">
    <source>
        <dbReference type="ARBA" id="ARBA00022679"/>
    </source>
</evidence>
<dbReference type="InterPro" id="IPR007120">
    <property type="entry name" value="DNA-dir_RNAP_su2_dom"/>
</dbReference>
<dbReference type="eggNOG" id="COG0085">
    <property type="taxonomic scope" value="Bacteria"/>
</dbReference>
<dbReference type="OrthoDB" id="9803954at2"/>
<dbReference type="InterPro" id="IPR007645">
    <property type="entry name" value="RNA_pol_Rpb2_3"/>
</dbReference>
<feature type="domain" description="DNA-directed RNA polymerase subunit 2 hybrid-binding" evidence="9">
    <location>
        <begin position="756"/>
        <end position="1327"/>
    </location>
</feature>
<dbReference type="EMBL" id="CP003360">
    <property type="protein sequence ID" value="AFM27844.1"/>
    <property type="molecule type" value="Genomic_DNA"/>
</dbReference>
<dbReference type="FunFam" id="3.90.1800.10:FF:000001">
    <property type="entry name" value="DNA-directed RNA polymerase subunit beta"/>
    <property type="match status" value="1"/>
</dbReference>
<dbReference type="CDD" id="cd00653">
    <property type="entry name" value="RNA_pol_B_RPB2"/>
    <property type="match status" value="1"/>
</dbReference>
<dbReference type="GO" id="GO:0003899">
    <property type="term" value="F:DNA-directed RNA polymerase activity"/>
    <property type="evidence" value="ECO:0007669"/>
    <property type="project" value="UniProtKB-UniRule"/>
</dbReference>
<dbReference type="InterPro" id="IPR042107">
    <property type="entry name" value="DNA-dir_RNA_pol_bsu_ext_1_sf"/>
</dbReference>
<evidence type="ECO:0000259" key="10">
    <source>
        <dbReference type="Pfam" id="PF04560"/>
    </source>
</evidence>
<accession>I4CE53</accession>
<feature type="domain" description="RNA polymerase Rpb2" evidence="10">
    <location>
        <begin position="1329"/>
        <end position="1403"/>
    </location>
</feature>
<comment type="subunit">
    <text evidence="6 8">The RNAP catalytic core consists of 2 alpha, 1 beta, 1 beta' and 1 omega subunit. When a sigma factor is associated with the core the holoenzyme is formed, which can initiate transcription.</text>
</comment>
<comment type="catalytic activity">
    <reaction evidence="5 6 8">
        <text>RNA(n) + a ribonucleoside 5'-triphosphate = RNA(n+1) + diphosphate</text>
        <dbReference type="Rhea" id="RHEA:21248"/>
        <dbReference type="Rhea" id="RHEA-COMP:14527"/>
        <dbReference type="Rhea" id="RHEA-COMP:17342"/>
        <dbReference type="ChEBI" id="CHEBI:33019"/>
        <dbReference type="ChEBI" id="CHEBI:61557"/>
        <dbReference type="ChEBI" id="CHEBI:140395"/>
        <dbReference type="EC" id="2.7.7.6"/>
    </reaction>
</comment>
<comment type="similarity">
    <text evidence="6 7">Belongs to the RNA polymerase beta chain family.</text>
</comment>
<dbReference type="Gene3D" id="2.30.150.10">
    <property type="entry name" value="DNA-directed RNA polymerase, beta subunit, external 1 domain"/>
    <property type="match status" value="1"/>
</dbReference>
<dbReference type="PANTHER" id="PTHR20856">
    <property type="entry name" value="DNA-DIRECTED RNA POLYMERASE I SUBUNIT 2"/>
    <property type="match status" value="1"/>
</dbReference>
<dbReference type="InterPro" id="IPR015712">
    <property type="entry name" value="DNA-dir_RNA_pol_su2"/>
</dbReference>
<dbReference type="Pfam" id="PF04563">
    <property type="entry name" value="RNA_pol_Rpb2_1"/>
    <property type="match status" value="1"/>
</dbReference>
<keyword evidence="2 6" id="KW-0808">Transferase</keyword>
<dbReference type="Gene3D" id="2.40.50.100">
    <property type="match status" value="1"/>
</dbReference>
<dbReference type="HOGENOM" id="CLU_000524_4_0_7"/>
<name>I4CE53_DESTA</name>
<evidence type="ECO:0000259" key="11">
    <source>
        <dbReference type="Pfam" id="PF04561"/>
    </source>
</evidence>
<dbReference type="InterPro" id="IPR010243">
    <property type="entry name" value="RNA_pol_bsu_bac"/>
</dbReference>